<dbReference type="SUPFAM" id="SSF53649">
    <property type="entry name" value="Alkaline phosphatase-like"/>
    <property type="match status" value="1"/>
</dbReference>
<evidence type="ECO:0000256" key="3">
    <source>
        <dbReference type="ARBA" id="ARBA00022692"/>
    </source>
</evidence>
<evidence type="ECO:0000256" key="5">
    <source>
        <dbReference type="ARBA" id="ARBA00023136"/>
    </source>
</evidence>
<proteinExistence type="predicted"/>
<dbReference type="OrthoDB" id="9760224at2"/>
<evidence type="ECO:0000259" key="7">
    <source>
        <dbReference type="Pfam" id="PF00884"/>
    </source>
</evidence>
<dbReference type="EC" id="2.7.8.20" evidence="8"/>
<dbReference type="InterPro" id="IPR017850">
    <property type="entry name" value="Alkaline_phosphatase_core_sf"/>
</dbReference>
<evidence type="ECO:0000256" key="2">
    <source>
        <dbReference type="ARBA" id="ARBA00022475"/>
    </source>
</evidence>
<evidence type="ECO:0000313" key="9">
    <source>
        <dbReference type="Proteomes" id="UP000319980"/>
    </source>
</evidence>
<dbReference type="GO" id="GO:0008960">
    <property type="term" value="F:phosphatidylglycerol-membrane-oligosaccharide glycerophosphotransferase activity"/>
    <property type="evidence" value="ECO:0007669"/>
    <property type="project" value="UniProtKB-EC"/>
</dbReference>
<feature type="domain" description="Sulfatase N-terminal" evidence="7">
    <location>
        <begin position="162"/>
        <end position="446"/>
    </location>
</feature>
<dbReference type="GO" id="GO:0005886">
    <property type="term" value="C:plasma membrane"/>
    <property type="evidence" value="ECO:0007669"/>
    <property type="project" value="UniProtKB-SubCell"/>
</dbReference>
<sequence length="705" mass="76699">MPTILLLSLILLAYLLVASEKLAWAKAALLSLLLLALSAWWLVDRLSGNGIDAATLYHLQAGMPGAGIGDFSGYIAQFTGLALLSLLPLALVPVLRGRLRGFRGRHPAPAVSATFAAAFVAAILASPLYADAKRLHRQLAPADAEGVAAEYRPPAGELVRRRNIVWIYAESLERTYLDETVFPGLMPNIARLAREGIDFRDIGSTEGASWTIAGLVASQCGVPLTTARGDENSLGRMREFLPGAHCLGDYLQAQGYRNVFLGGADAGFAAKGRFLERHGFDEVRDFAHYRGAGIAARHFSNWGLHDDVLLDDAFDTFMTLSAAGAPFMLNALTMDTHHPAGHLPVACRDTRYDSALGDIGLLHALKCTDVLVSRLVDRIRSSPYADDTLIVLASDHLAMPNHLSHVLEGMRRENLLLFLAPGLEPRQLTVPGSTLDSGATLLSLLDPAQVALGFGRSLLAPEAAASATRAALHDDGAGFAPYLAYARNLWTGGDVRTLRIDGDQLRIGLQHVKPPVMIEYDEEWGLGSITMEDAPRQFGIDDPANVRAYVDRCPAFDEDDLRGEWCALLVDGRGNMKLFADADLQQGVRVDTPLDAATGPRPRPRRAITLNESGTLVAGQYQLRLRPRALPSHGFWLEAVSSDGRVVHARQWIRPGDSMQGRSIRLPVGLDAEVDDLQIRAWLDWAEYMELDSVAMVRTRVPSRS</sequence>
<reference evidence="8 9" key="1">
    <citation type="journal article" date="2008" name="Int. J. Syst. Evol. Microbiol.">
        <title>Luteimonas marina sp. nov., isolated from seawater.</title>
        <authorList>
            <person name="Baik K.S."/>
            <person name="Park S.C."/>
            <person name="Kim M.S."/>
            <person name="Kim E.M."/>
            <person name="Park C."/>
            <person name="Chun J."/>
            <person name="Seong C.N."/>
        </authorList>
    </citation>
    <scope>NUCLEOTIDE SEQUENCE [LARGE SCALE GENOMIC DNA]</scope>
    <source>
        <strain evidence="8 9">FR1330</strain>
    </source>
</reference>
<dbReference type="PANTHER" id="PTHR47371:SF3">
    <property type="entry name" value="PHOSPHOGLYCEROL TRANSFERASE I"/>
    <property type="match status" value="1"/>
</dbReference>
<feature type="transmembrane region" description="Helical" evidence="6">
    <location>
        <begin position="74"/>
        <end position="95"/>
    </location>
</feature>
<dbReference type="InterPro" id="IPR000917">
    <property type="entry name" value="Sulfatase_N"/>
</dbReference>
<evidence type="ECO:0000256" key="1">
    <source>
        <dbReference type="ARBA" id="ARBA00004651"/>
    </source>
</evidence>
<name>A0A5C5U3G9_9GAMM</name>
<evidence type="ECO:0000313" key="8">
    <source>
        <dbReference type="EMBL" id="TWT20142.1"/>
    </source>
</evidence>
<keyword evidence="2" id="KW-1003">Cell membrane</keyword>
<dbReference type="InterPro" id="IPR050448">
    <property type="entry name" value="OpgB/LTA_synthase_biosynth"/>
</dbReference>
<evidence type="ECO:0000256" key="4">
    <source>
        <dbReference type="ARBA" id="ARBA00022989"/>
    </source>
</evidence>
<accession>A0A5C5U3G9</accession>
<comment type="subcellular location">
    <subcellularLocation>
        <location evidence="1">Cell membrane</location>
        <topology evidence="1">Multi-pass membrane protein</topology>
    </subcellularLocation>
</comment>
<keyword evidence="3 6" id="KW-0812">Transmembrane</keyword>
<dbReference type="NCBIfam" id="NF009027">
    <property type="entry name" value="PRK12363.1"/>
    <property type="match status" value="1"/>
</dbReference>
<dbReference type="Proteomes" id="UP000319980">
    <property type="component" value="Unassembled WGS sequence"/>
</dbReference>
<comment type="caution">
    <text evidence="8">The sequence shown here is derived from an EMBL/GenBank/DDBJ whole genome shotgun (WGS) entry which is preliminary data.</text>
</comment>
<dbReference type="EMBL" id="VOHK01000004">
    <property type="protein sequence ID" value="TWT20142.1"/>
    <property type="molecule type" value="Genomic_DNA"/>
</dbReference>
<dbReference type="Gene3D" id="3.40.720.10">
    <property type="entry name" value="Alkaline Phosphatase, subunit A"/>
    <property type="match status" value="1"/>
</dbReference>
<keyword evidence="9" id="KW-1185">Reference proteome</keyword>
<dbReference type="AlphaFoldDB" id="A0A5C5U3G9"/>
<gene>
    <name evidence="8" type="ORF">FQY83_10370</name>
</gene>
<feature type="transmembrane region" description="Helical" evidence="6">
    <location>
        <begin position="107"/>
        <end position="129"/>
    </location>
</feature>
<keyword evidence="4 6" id="KW-1133">Transmembrane helix</keyword>
<dbReference type="PANTHER" id="PTHR47371">
    <property type="entry name" value="LIPOTEICHOIC ACID SYNTHASE"/>
    <property type="match status" value="1"/>
</dbReference>
<organism evidence="8 9">
    <name type="scientific">Luteimonas marina</name>
    <dbReference type="NCBI Taxonomy" id="488485"/>
    <lineage>
        <taxon>Bacteria</taxon>
        <taxon>Pseudomonadati</taxon>
        <taxon>Pseudomonadota</taxon>
        <taxon>Gammaproteobacteria</taxon>
        <taxon>Lysobacterales</taxon>
        <taxon>Lysobacteraceae</taxon>
        <taxon>Luteimonas</taxon>
    </lineage>
</organism>
<dbReference type="Pfam" id="PF00884">
    <property type="entry name" value="Sulfatase"/>
    <property type="match status" value="1"/>
</dbReference>
<dbReference type="CDD" id="cd16015">
    <property type="entry name" value="LTA_synthase"/>
    <property type="match status" value="1"/>
</dbReference>
<dbReference type="RefSeq" id="WP_146387700.1">
    <property type="nucleotide sequence ID" value="NZ_VOHK01000004.1"/>
</dbReference>
<protein>
    <submittedName>
        <fullName evidence="8">Phosphoglycerol transferase I</fullName>
        <ecNumber evidence="8">2.7.8.20</ecNumber>
    </submittedName>
</protein>
<evidence type="ECO:0000256" key="6">
    <source>
        <dbReference type="SAM" id="Phobius"/>
    </source>
</evidence>
<keyword evidence="8" id="KW-0808">Transferase</keyword>
<keyword evidence="5 6" id="KW-0472">Membrane</keyword>